<evidence type="ECO:0000313" key="4">
    <source>
        <dbReference type="EMBL" id="KAJ9613452.1"/>
    </source>
</evidence>
<protein>
    <recommendedName>
        <fullName evidence="3">FAD/NAD(P)-binding domain-containing protein</fullName>
    </recommendedName>
</protein>
<feature type="compositionally biased region" description="Polar residues" evidence="1">
    <location>
        <begin position="202"/>
        <end position="212"/>
    </location>
</feature>
<keyword evidence="2" id="KW-1133">Transmembrane helix</keyword>
<proteinExistence type="predicted"/>
<reference evidence="4" key="1">
    <citation type="submission" date="2022-10" db="EMBL/GenBank/DDBJ databases">
        <title>Culturing micro-colonial fungi from biological soil crusts in the Mojave desert and describing Neophaeococcomyces mojavensis, and introducing the new genera and species Taxawa tesnikishii.</title>
        <authorList>
            <person name="Kurbessoian T."/>
            <person name="Stajich J.E."/>
        </authorList>
    </citation>
    <scope>NUCLEOTIDE SEQUENCE</scope>
    <source>
        <strain evidence="4">TK_41</strain>
    </source>
</reference>
<feature type="transmembrane region" description="Helical" evidence="2">
    <location>
        <begin position="64"/>
        <end position="82"/>
    </location>
</feature>
<evidence type="ECO:0000259" key="3">
    <source>
        <dbReference type="Pfam" id="PF07992"/>
    </source>
</evidence>
<feature type="region of interest" description="Disordered" evidence="1">
    <location>
        <begin position="188"/>
        <end position="223"/>
    </location>
</feature>
<evidence type="ECO:0000256" key="2">
    <source>
        <dbReference type="SAM" id="Phobius"/>
    </source>
</evidence>
<dbReference type="SUPFAM" id="SSF51905">
    <property type="entry name" value="FAD/NAD(P)-binding domain"/>
    <property type="match status" value="1"/>
</dbReference>
<gene>
    <name evidence="4" type="ORF">H2200_003394</name>
</gene>
<feature type="compositionally biased region" description="Basic and acidic residues" evidence="1">
    <location>
        <begin position="188"/>
        <end position="199"/>
    </location>
</feature>
<organism evidence="4 5">
    <name type="scientific">Cladophialophora chaetospira</name>
    <dbReference type="NCBI Taxonomy" id="386627"/>
    <lineage>
        <taxon>Eukaryota</taxon>
        <taxon>Fungi</taxon>
        <taxon>Dikarya</taxon>
        <taxon>Ascomycota</taxon>
        <taxon>Pezizomycotina</taxon>
        <taxon>Eurotiomycetes</taxon>
        <taxon>Chaetothyriomycetidae</taxon>
        <taxon>Chaetothyriales</taxon>
        <taxon>Herpotrichiellaceae</taxon>
        <taxon>Cladophialophora</taxon>
    </lineage>
</organism>
<dbReference type="Pfam" id="PF07992">
    <property type="entry name" value="Pyr_redox_2"/>
    <property type="match status" value="1"/>
</dbReference>
<feature type="domain" description="FAD/NAD(P)-binding" evidence="3">
    <location>
        <begin position="93"/>
        <end position="191"/>
    </location>
</feature>
<keyword evidence="2" id="KW-0812">Transmembrane</keyword>
<dbReference type="Proteomes" id="UP001172673">
    <property type="component" value="Unassembled WGS sequence"/>
</dbReference>
<keyword evidence="2" id="KW-0472">Membrane</keyword>
<dbReference type="InterPro" id="IPR036188">
    <property type="entry name" value="FAD/NAD-bd_sf"/>
</dbReference>
<name>A0AA38XHD9_9EURO</name>
<sequence length="223" mass="24524">MSISPTQVLGSSRRVDDKIFASIPKLFARYLVQRFEFVLTTVKTWDPDENSVDVALNGRSTATIFWWPSVVTTPIACLGNWLRRYKKSSTTLNLRTEVDKARSIVVGGGGLTGFGIAGELGHGYAKTGKKEVTRVTTESLPLGVKNLHATRQAARKELEKPNIKIFANARVTKITDNEGRKVVELVKGDGGKQPHEKDLSVPSWSVKSNTPLPSHHYSSHTIG</sequence>
<accession>A0AA38XHD9</accession>
<keyword evidence="5" id="KW-1185">Reference proteome</keyword>
<evidence type="ECO:0000256" key="1">
    <source>
        <dbReference type="SAM" id="MobiDB-lite"/>
    </source>
</evidence>
<dbReference type="GO" id="GO:0016491">
    <property type="term" value="F:oxidoreductase activity"/>
    <property type="evidence" value="ECO:0007669"/>
    <property type="project" value="InterPro"/>
</dbReference>
<evidence type="ECO:0000313" key="5">
    <source>
        <dbReference type="Proteomes" id="UP001172673"/>
    </source>
</evidence>
<dbReference type="EMBL" id="JAPDRK010000004">
    <property type="protein sequence ID" value="KAJ9613452.1"/>
    <property type="molecule type" value="Genomic_DNA"/>
</dbReference>
<comment type="caution">
    <text evidence="4">The sequence shown here is derived from an EMBL/GenBank/DDBJ whole genome shotgun (WGS) entry which is preliminary data.</text>
</comment>
<dbReference type="InterPro" id="IPR023753">
    <property type="entry name" value="FAD/NAD-binding_dom"/>
</dbReference>
<dbReference type="AlphaFoldDB" id="A0AA38XHD9"/>
<dbReference type="Gene3D" id="3.50.50.60">
    <property type="entry name" value="FAD/NAD(P)-binding domain"/>
    <property type="match status" value="1"/>
</dbReference>